<name>A0ABP5QNK4_9ACTN</name>
<dbReference type="RefSeq" id="WP_344635828.1">
    <property type="nucleotide sequence ID" value="NZ_BAAATR010000006.1"/>
</dbReference>
<sequence length="248" mass="26328">MTDPFTPDPSATAAAEVPAQAVPVDPLYADDDVDVRFEVPIWFHSLGLEMSEEQRAAHHAEIASEIWAGGTDYQRTTVAAWYAEIAEGALEDGVLYAGINYFRTDDDRLATANLVIQAEKIDTSDAGIAAASLVEMLSADPDQEVFRTDVHCGPAVVVVHGQVCEFGQEAGAPATLELAQAEVYIPVQGADTLLVMRISTPSLPEFPTYVTMLAQIADSVYFGRPSDAPGATPAVPSAAASRITEAFG</sequence>
<keyword evidence="2" id="KW-1185">Reference proteome</keyword>
<accession>A0ABP5QNK4</accession>
<dbReference type="EMBL" id="BAAATR010000006">
    <property type="protein sequence ID" value="GAA2238320.1"/>
    <property type="molecule type" value="Genomic_DNA"/>
</dbReference>
<organism evidence="1 2">
    <name type="scientific">Kitasatospora cystarginea</name>
    <dbReference type="NCBI Taxonomy" id="58350"/>
    <lineage>
        <taxon>Bacteria</taxon>
        <taxon>Bacillati</taxon>
        <taxon>Actinomycetota</taxon>
        <taxon>Actinomycetes</taxon>
        <taxon>Kitasatosporales</taxon>
        <taxon>Streptomycetaceae</taxon>
        <taxon>Kitasatospora</taxon>
    </lineage>
</organism>
<protein>
    <submittedName>
        <fullName evidence="1">Uncharacterized protein</fullName>
    </submittedName>
</protein>
<evidence type="ECO:0000313" key="1">
    <source>
        <dbReference type="EMBL" id="GAA2238320.1"/>
    </source>
</evidence>
<proteinExistence type="predicted"/>
<evidence type="ECO:0000313" key="2">
    <source>
        <dbReference type="Proteomes" id="UP001500305"/>
    </source>
</evidence>
<gene>
    <name evidence="1" type="ORF">GCM10010430_19180</name>
</gene>
<dbReference type="Proteomes" id="UP001500305">
    <property type="component" value="Unassembled WGS sequence"/>
</dbReference>
<reference evidence="2" key="1">
    <citation type="journal article" date="2019" name="Int. J. Syst. Evol. Microbiol.">
        <title>The Global Catalogue of Microorganisms (GCM) 10K type strain sequencing project: providing services to taxonomists for standard genome sequencing and annotation.</title>
        <authorList>
            <consortium name="The Broad Institute Genomics Platform"/>
            <consortium name="The Broad Institute Genome Sequencing Center for Infectious Disease"/>
            <person name="Wu L."/>
            <person name="Ma J."/>
        </authorList>
    </citation>
    <scope>NUCLEOTIDE SEQUENCE [LARGE SCALE GENOMIC DNA]</scope>
    <source>
        <strain evidence="2">JCM 7356</strain>
    </source>
</reference>
<comment type="caution">
    <text evidence="1">The sequence shown here is derived from an EMBL/GenBank/DDBJ whole genome shotgun (WGS) entry which is preliminary data.</text>
</comment>